<dbReference type="Gramene" id="Bo1g091550.1">
    <property type="protein sequence ID" value="Bo1g091550.1"/>
    <property type="gene ID" value="Bo1g091550"/>
</dbReference>
<name>A0A0D3AA85_BRAOL</name>
<evidence type="ECO:0000256" key="1">
    <source>
        <dbReference type="SAM" id="MobiDB-lite"/>
    </source>
</evidence>
<evidence type="ECO:0000313" key="2">
    <source>
        <dbReference type="EnsemblPlants" id="Bo1g091550.1"/>
    </source>
</evidence>
<dbReference type="AlphaFoldDB" id="A0A0D3AA85"/>
<feature type="region of interest" description="Disordered" evidence="1">
    <location>
        <begin position="1"/>
        <end position="72"/>
    </location>
</feature>
<dbReference type="Proteomes" id="UP000032141">
    <property type="component" value="Chromosome C1"/>
</dbReference>
<reference evidence="2" key="2">
    <citation type="submission" date="2015-03" db="UniProtKB">
        <authorList>
            <consortium name="EnsemblPlants"/>
        </authorList>
    </citation>
    <scope>IDENTIFICATION</scope>
</reference>
<evidence type="ECO:0000313" key="3">
    <source>
        <dbReference type="Proteomes" id="UP000032141"/>
    </source>
</evidence>
<sequence>MDPRRKPATPTYAQLFGDGSGTSSSRPTSSDAVPDSQTSQRVFSSPPLPPQMPPPPPPVAAPEPVPEGAVHPDLRVPSYAPFARYTVENFLAQPGREGLDVLDPDRPRGTYWFGANNRVSRSVSATIKGYYDGAYPNWSKTPNHGTRTVSGISFETSKIGEVFVSEGDFKECVTLNSSVSTKENVLKTLSMYACEKREVIPGHMNLAPLEWVDMTLFQRLRNFPEISRNISWFSISVEELEKVHESIRLWYHLRVLTITSKGKLKLLAHLSQGVTHLQISDIGVQWMSCRKKCGQRVQNYLNSCRELASRSD</sequence>
<protein>
    <submittedName>
        <fullName evidence="2">Uncharacterized protein</fullName>
    </submittedName>
</protein>
<dbReference type="HOGENOM" id="CLU_892403_0_0_1"/>
<accession>A0A0D3AA85</accession>
<feature type="compositionally biased region" description="Pro residues" evidence="1">
    <location>
        <begin position="46"/>
        <end position="65"/>
    </location>
</feature>
<dbReference type="EnsemblPlants" id="Bo1g091550.1">
    <property type="protein sequence ID" value="Bo1g091550.1"/>
    <property type="gene ID" value="Bo1g091550"/>
</dbReference>
<organism evidence="2 3">
    <name type="scientific">Brassica oleracea var. oleracea</name>
    <dbReference type="NCBI Taxonomy" id="109376"/>
    <lineage>
        <taxon>Eukaryota</taxon>
        <taxon>Viridiplantae</taxon>
        <taxon>Streptophyta</taxon>
        <taxon>Embryophyta</taxon>
        <taxon>Tracheophyta</taxon>
        <taxon>Spermatophyta</taxon>
        <taxon>Magnoliopsida</taxon>
        <taxon>eudicotyledons</taxon>
        <taxon>Gunneridae</taxon>
        <taxon>Pentapetalae</taxon>
        <taxon>rosids</taxon>
        <taxon>malvids</taxon>
        <taxon>Brassicales</taxon>
        <taxon>Brassicaceae</taxon>
        <taxon>Brassiceae</taxon>
        <taxon>Brassica</taxon>
    </lineage>
</organism>
<reference evidence="2 3" key="1">
    <citation type="journal article" date="2014" name="Genome Biol.">
        <title>Transcriptome and methylome profiling reveals relics of genome dominance in the mesopolyploid Brassica oleracea.</title>
        <authorList>
            <person name="Parkin I.A."/>
            <person name="Koh C."/>
            <person name="Tang H."/>
            <person name="Robinson S.J."/>
            <person name="Kagale S."/>
            <person name="Clarke W.E."/>
            <person name="Town C.D."/>
            <person name="Nixon J."/>
            <person name="Krishnakumar V."/>
            <person name="Bidwell S.L."/>
            <person name="Denoeud F."/>
            <person name="Belcram H."/>
            <person name="Links M.G."/>
            <person name="Just J."/>
            <person name="Clarke C."/>
            <person name="Bender T."/>
            <person name="Huebert T."/>
            <person name="Mason A.S."/>
            <person name="Pires J.C."/>
            <person name="Barker G."/>
            <person name="Moore J."/>
            <person name="Walley P.G."/>
            <person name="Manoli S."/>
            <person name="Batley J."/>
            <person name="Edwards D."/>
            <person name="Nelson M.N."/>
            <person name="Wang X."/>
            <person name="Paterson A.H."/>
            <person name="King G."/>
            <person name="Bancroft I."/>
            <person name="Chalhoub B."/>
            <person name="Sharpe A.G."/>
        </authorList>
    </citation>
    <scope>NUCLEOTIDE SEQUENCE</scope>
    <source>
        <strain evidence="2 3">cv. TO1000</strain>
    </source>
</reference>
<proteinExistence type="predicted"/>
<keyword evidence="3" id="KW-1185">Reference proteome</keyword>
<feature type="compositionally biased region" description="Low complexity" evidence="1">
    <location>
        <begin position="21"/>
        <end position="31"/>
    </location>
</feature>